<gene>
    <name evidence="1" type="ORF">Hyperionvirus2_108</name>
</gene>
<reference evidence="1" key="1">
    <citation type="submission" date="2018-10" db="EMBL/GenBank/DDBJ databases">
        <title>Hidden diversity of soil giant viruses.</title>
        <authorList>
            <person name="Schulz F."/>
            <person name="Alteio L."/>
            <person name="Goudeau D."/>
            <person name="Ryan E.M."/>
            <person name="Malmstrom R.R."/>
            <person name="Blanchard J."/>
            <person name="Woyke T."/>
        </authorList>
    </citation>
    <scope>NUCLEOTIDE SEQUENCE</scope>
    <source>
        <strain evidence="1">HYV1</strain>
    </source>
</reference>
<name>A0A3G5A653_9VIRU</name>
<protein>
    <submittedName>
        <fullName evidence="1">Uncharacterized protein</fullName>
    </submittedName>
</protein>
<proteinExistence type="predicted"/>
<dbReference type="EMBL" id="MK072384">
    <property type="protein sequence ID" value="AYV82740.1"/>
    <property type="molecule type" value="Genomic_DNA"/>
</dbReference>
<accession>A0A3G5A653</accession>
<organism evidence="1">
    <name type="scientific">Hyperionvirus sp</name>
    <dbReference type="NCBI Taxonomy" id="2487770"/>
    <lineage>
        <taxon>Viruses</taxon>
        <taxon>Varidnaviria</taxon>
        <taxon>Bamfordvirae</taxon>
        <taxon>Nucleocytoviricota</taxon>
        <taxon>Megaviricetes</taxon>
        <taxon>Imitervirales</taxon>
        <taxon>Mimiviridae</taxon>
        <taxon>Klosneuvirinae</taxon>
    </lineage>
</organism>
<sequence length="168" mass="18410">MAFVCDELPDAAPSVVSEVKAVTAAPVPDAGVLETVYWEKLKMSYVFERGLEGKMSGDYLVPKSAIAGSYFAGGAGINDCCRGEIPWGLYTGAIKMCDDFVYHFSSRCGKQIGRDKLNTDDAKVFEVCTKNQPGPHSKQAAHLGGLIIMQAFYEGKRVWEDPKFWGKK</sequence>
<evidence type="ECO:0000313" key="1">
    <source>
        <dbReference type="EMBL" id="AYV82740.1"/>
    </source>
</evidence>